<gene>
    <name evidence="1" type="ORF">H9876_02945</name>
</gene>
<accession>A0A9D1QN21</accession>
<name>A0A9D1QN21_9LACO</name>
<dbReference type="Proteomes" id="UP000886878">
    <property type="component" value="Unassembled WGS sequence"/>
</dbReference>
<dbReference type="AlphaFoldDB" id="A0A9D1QN21"/>
<reference evidence="1" key="2">
    <citation type="submission" date="2021-04" db="EMBL/GenBank/DDBJ databases">
        <authorList>
            <person name="Gilroy R."/>
        </authorList>
    </citation>
    <scope>NUCLEOTIDE SEQUENCE</scope>
    <source>
        <strain evidence="1">ChiHejej3B27-2180</strain>
    </source>
</reference>
<sequence length="64" mass="6962">ELPAASRNDTKSAVTQIKNQGDLQLTVIDKFSEKEQSLVKQISVLKAKIADSSRHNAVAEILQG</sequence>
<reference evidence="1" key="1">
    <citation type="journal article" date="2021" name="PeerJ">
        <title>Extensive microbial diversity within the chicken gut microbiome revealed by metagenomics and culture.</title>
        <authorList>
            <person name="Gilroy R."/>
            <person name="Ravi A."/>
            <person name="Getino M."/>
            <person name="Pursley I."/>
            <person name="Horton D.L."/>
            <person name="Alikhan N.F."/>
            <person name="Baker D."/>
            <person name="Gharbi K."/>
            <person name="Hall N."/>
            <person name="Watson M."/>
            <person name="Adriaenssens E.M."/>
            <person name="Foster-Nyarko E."/>
            <person name="Jarju S."/>
            <person name="Secka A."/>
            <person name="Antonio M."/>
            <person name="Oren A."/>
            <person name="Chaudhuri R.R."/>
            <person name="La Ragione R."/>
            <person name="Hildebrand F."/>
            <person name="Pallen M.J."/>
        </authorList>
    </citation>
    <scope>NUCLEOTIDE SEQUENCE</scope>
    <source>
        <strain evidence="1">ChiHejej3B27-2180</strain>
    </source>
</reference>
<comment type="caution">
    <text evidence="1">The sequence shown here is derived from an EMBL/GenBank/DDBJ whole genome shotgun (WGS) entry which is preliminary data.</text>
</comment>
<organism evidence="1 2">
    <name type="scientific">Candidatus Limosilactobacillus merdipullorum</name>
    <dbReference type="NCBI Taxonomy" id="2838653"/>
    <lineage>
        <taxon>Bacteria</taxon>
        <taxon>Bacillati</taxon>
        <taxon>Bacillota</taxon>
        <taxon>Bacilli</taxon>
        <taxon>Lactobacillales</taxon>
        <taxon>Lactobacillaceae</taxon>
        <taxon>Limosilactobacillus</taxon>
    </lineage>
</organism>
<protein>
    <submittedName>
        <fullName evidence="1">Uncharacterized protein</fullName>
    </submittedName>
</protein>
<evidence type="ECO:0000313" key="2">
    <source>
        <dbReference type="Proteomes" id="UP000886878"/>
    </source>
</evidence>
<dbReference type="EMBL" id="DXGK01000055">
    <property type="protein sequence ID" value="HIW70325.1"/>
    <property type="molecule type" value="Genomic_DNA"/>
</dbReference>
<feature type="non-terminal residue" evidence="1">
    <location>
        <position position="1"/>
    </location>
</feature>
<proteinExistence type="predicted"/>
<evidence type="ECO:0000313" key="1">
    <source>
        <dbReference type="EMBL" id="HIW70325.1"/>
    </source>
</evidence>